<gene>
    <name evidence="3" type="ORF">C8P67_105179</name>
</gene>
<dbReference type="Gene3D" id="3.40.710.10">
    <property type="entry name" value="DD-peptidase/beta-lactamase superfamily"/>
    <property type="match status" value="1"/>
</dbReference>
<feature type="domain" description="Beta-lactamase-related" evidence="2">
    <location>
        <begin position="45"/>
        <end position="336"/>
    </location>
</feature>
<organism evidence="3 4">
    <name type="scientific">Flavobacterium aquicola</name>
    <dbReference type="NCBI Taxonomy" id="1682742"/>
    <lineage>
        <taxon>Bacteria</taxon>
        <taxon>Pseudomonadati</taxon>
        <taxon>Bacteroidota</taxon>
        <taxon>Flavobacteriia</taxon>
        <taxon>Flavobacteriales</taxon>
        <taxon>Flavobacteriaceae</taxon>
        <taxon>Flavobacterium</taxon>
    </lineage>
</organism>
<dbReference type="Pfam" id="PF00144">
    <property type="entry name" value="Beta-lactamase"/>
    <property type="match status" value="1"/>
</dbReference>
<accession>A0A3E0EL87</accession>
<dbReference type="AlphaFoldDB" id="A0A3E0EL87"/>
<evidence type="ECO:0000259" key="2">
    <source>
        <dbReference type="Pfam" id="PF00144"/>
    </source>
</evidence>
<proteinExistence type="predicted"/>
<dbReference type="OrthoDB" id="9793489at2"/>
<sequence length="440" mass="48950">MKKTILTTVLLLLLGQIGFAQTNFDKIKLDNYFNALEANNKFMGSVAVSQNGEIIYTKSMGFADVEKNVKATKNSKYRIGSISKSFTTVLILKAAEDKKLDLSQTIDKWFPIIKNADKISVKQLLSHRSGIHNFTNDNDYLTWNTQPKTEKEMLEIIAKGGSDFEPDSKAEYSNSNFVLLTYILEKTYSKSYSDLLQQYIAKPLGLTNTYVFGKINTSKSECRSYNFAGTWKVVTETDFTIPLGAGAIISTPSDLTKFADDLFGGKLLKPESLEIMKTIKDGYGIGLFQMPFHEKMGYGHNGGIDGFSSVYSHFAEDKISYALITNGTKLNMNDISIAVLSAVYGKPYDIPVFTTYSLTSEEVDKYLGVYASAEIQFKITFTKDGNALIAQGTGQPAFSLEATEKDKFKFDQAGAKFEFNPTEKTMILFQGGGQIKFTKE</sequence>
<evidence type="ECO:0000256" key="1">
    <source>
        <dbReference type="SAM" id="SignalP"/>
    </source>
</evidence>
<dbReference type="EMBL" id="QUNI01000005">
    <property type="protein sequence ID" value="REG99014.1"/>
    <property type="molecule type" value="Genomic_DNA"/>
</dbReference>
<protein>
    <submittedName>
        <fullName evidence="3">CubicO group peptidase (Beta-lactamase class C family)</fullName>
    </submittedName>
</protein>
<dbReference type="InterPro" id="IPR012338">
    <property type="entry name" value="Beta-lactam/transpept-like"/>
</dbReference>
<dbReference type="Proteomes" id="UP000257136">
    <property type="component" value="Unassembled WGS sequence"/>
</dbReference>
<dbReference type="PANTHER" id="PTHR46825:SF7">
    <property type="entry name" value="D-ALANYL-D-ALANINE CARBOXYPEPTIDASE"/>
    <property type="match status" value="1"/>
</dbReference>
<evidence type="ECO:0000313" key="3">
    <source>
        <dbReference type="EMBL" id="REG99014.1"/>
    </source>
</evidence>
<keyword evidence="1" id="KW-0732">Signal</keyword>
<dbReference type="InterPro" id="IPR050491">
    <property type="entry name" value="AmpC-like"/>
</dbReference>
<comment type="caution">
    <text evidence="3">The sequence shown here is derived from an EMBL/GenBank/DDBJ whole genome shotgun (WGS) entry which is preliminary data.</text>
</comment>
<keyword evidence="4" id="KW-1185">Reference proteome</keyword>
<dbReference type="RefSeq" id="WP_115813119.1">
    <property type="nucleotide sequence ID" value="NZ_QUNI01000005.1"/>
</dbReference>
<dbReference type="PANTHER" id="PTHR46825">
    <property type="entry name" value="D-ALANYL-D-ALANINE-CARBOXYPEPTIDASE/ENDOPEPTIDASE AMPH"/>
    <property type="match status" value="1"/>
</dbReference>
<dbReference type="SUPFAM" id="SSF56601">
    <property type="entry name" value="beta-lactamase/transpeptidase-like"/>
    <property type="match status" value="1"/>
</dbReference>
<reference evidence="3 4" key="1">
    <citation type="submission" date="2018-08" db="EMBL/GenBank/DDBJ databases">
        <title>Genomic Encyclopedia of Archaeal and Bacterial Type Strains, Phase II (KMG-II): from individual species to whole genera.</title>
        <authorList>
            <person name="Goeker M."/>
        </authorList>
    </citation>
    <scope>NUCLEOTIDE SEQUENCE [LARGE SCALE GENOMIC DNA]</scope>
    <source>
        <strain evidence="3 4">DSM 100880</strain>
    </source>
</reference>
<name>A0A3E0EL87_9FLAO</name>
<dbReference type="InterPro" id="IPR001466">
    <property type="entry name" value="Beta-lactam-related"/>
</dbReference>
<feature type="chain" id="PRO_5017644730" evidence="1">
    <location>
        <begin position="21"/>
        <end position="440"/>
    </location>
</feature>
<evidence type="ECO:0000313" key="4">
    <source>
        <dbReference type="Proteomes" id="UP000257136"/>
    </source>
</evidence>
<feature type="signal peptide" evidence="1">
    <location>
        <begin position="1"/>
        <end position="20"/>
    </location>
</feature>